<proteinExistence type="predicted"/>
<dbReference type="EMBL" id="JAPFFF010000017">
    <property type="protein sequence ID" value="KAK8863975.1"/>
    <property type="molecule type" value="Genomic_DNA"/>
</dbReference>
<gene>
    <name evidence="2" type="ORF">M9Y10_011669</name>
</gene>
<dbReference type="Proteomes" id="UP001470230">
    <property type="component" value="Unassembled WGS sequence"/>
</dbReference>
<accession>A0ABR2ILP6</accession>
<name>A0ABR2ILP6_9EUKA</name>
<organism evidence="2 3">
    <name type="scientific">Tritrichomonas musculus</name>
    <dbReference type="NCBI Taxonomy" id="1915356"/>
    <lineage>
        <taxon>Eukaryota</taxon>
        <taxon>Metamonada</taxon>
        <taxon>Parabasalia</taxon>
        <taxon>Tritrichomonadida</taxon>
        <taxon>Tritrichomonadidae</taxon>
        <taxon>Tritrichomonas</taxon>
    </lineage>
</organism>
<reference evidence="2 3" key="1">
    <citation type="submission" date="2024-04" db="EMBL/GenBank/DDBJ databases">
        <title>Tritrichomonas musculus Genome.</title>
        <authorList>
            <person name="Alves-Ferreira E."/>
            <person name="Grigg M."/>
            <person name="Lorenzi H."/>
            <person name="Galac M."/>
        </authorList>
    </citation>
    <scope>NUCLEOTIDE SEQUENCE [LARGE SCALE GENOMIC DNA]</scope>
    <source>
        <strain evidence="2 3">EAF2021</strain>
    </source>
</reference>
<feature type="coiled-coil region" evidence="1">
    <location>
        <begin position="78"/>
        <end position="105"/>
    </location>
</feature>
<keyword evidence="1" id="KW-0175">Coiled coil</keyword>
<evidence type="ECO:0000313" key="3">
    <source>
        <dbReference type="Proteomes" id="UP001470230"/>
    </source>
</evidence>
<comment type="caution">
    <text evidence="2">The sequence shown here is derived from an EMBL/GenBank/DDBJ whole genome shotgun (WGS) entry which is preliminary data.</text>
</comment>
<evidence type="ECO:0000256" key="1">
    <source>
        <dbReference type="SAM" id="Coils"/>
    </source>
</evidence>
<evidence type="ECO:0000313" key="2">
    <source>
        <dbReference type="EMBL" id="KAK8863975.1"/>
    </source>
</evidence>
<protein>
    <submittedName>
        <fullName evidence="2">Uncharacterized protein</fullName>
    </submittedName>
</protein>
<sequence>MAENEKNDLEKSIQLAIQAQKDIKQQLLKEISQLKSEPEPNPHHNEATLKFYQSHIHKIISDVTAINSEINKSQSLTIPDMERKLTSLNKKKDRTEERISALQKDRNEDLLKSLNSPQLSEAEASRLFNELIQKLTTDINNLDLQKKANAEKIKSLRSKLEDIHKNKSSGRREVAMRNWKDEVADEKRINASNMVRRQSCVGLKRKPQIAMAGNLMPRRFSCVDRRALINAKVASNEP</sequence>
<keyword evidence="3" id="KW-1185">Reference proteome</keyword>